<evidence type="ECO:0000313" key="4">
    <source>
        <dbReference type="Proteomes" id="UP000256257"/>
    </source>
</evidence>
<dbReference type="GO" id="GO:0003677">
    <property type="term" value="F:DNA binding"/>
    <property type="evidence" value="ECO:0007669"/>
    <property type="project" value="UniProtKB-KW"/>
</dbReference>
<dbReference type="AlphaFoldDB" id="A0A3D9B192"/>
<proteinExistence type="predicted"/>
<name>A0A3D9B192_9FLAO</name>
<dbReference type="PANTHER" id="PTHR46558">
    <property type="entry name" value="TRACRIPTIONAL REGULATORY PROTEIN-RELATED-RELATED"/>
    <property type="match status" value="1"/>
</dbReference>
<evidence type="ECO:0000256" key="1">
    <source>
        <dbReference type="ARBA" id="ARBA00023125"/>
    </source>
</evidence>
<evidence type="ECO:0000259" key="2">
    <source>
        <dbReference type="PROSITE" id="PS50943"/>
    </source>
</evidence>
<dbReference type="Pfam" id="PF01381">
    <property type="entry name" value="HTH_3"/>
    <property type="match status" value="1"/>
</dbReference>
<reference evidence="3 4" key="1">
    <citation type="submission" date="2018-06" db="EMBL/GenBank/DDBJ databases">
        <title>Novel Chryseobacterium species.</title>
        <authorList>
            <person name="Newman J."/>
            <person name="Hugo C."/>
            <person name="Oosthuizen L."/>
            <person name="Charimba G."/>
        </authorList>
    </citation>
    <scope>NUCLEOTIDE SEQUENCE [LARGE SCALE GENOMIC DNA]</scope>
    <source>
        <strain evidence="3 4">7_F195</strain>
    </source>
</reference>
<protein>
    <submittedName>
        <fullName evidence="3">XRE family transcriptional regulator</fullName>
    </submittedName>
</protein>
<dbReference type="InterPro" id="IPR001387">
    <property type="entry name" value="Cro/C1-type_HTH"/>
</dbReference>
<dbReference type="PROSITE" id="PS50943">
    <property type="entry name" value="HTH_CROC1"/>
    <property type="match status" value="1"/>
</dbReference>
<dbReference type="PANTHER" id="PTHR46558:SF13">
    <property type="entry name" value="HTH-TYPE TRANSCRIPTIONAL REGULATOR IMMR"/>
    <property type="match status" value="1"/>
</dbReference>
<accession>A0A3D9B192</accession>
<organism evidence="3 4">
    <name type="scientific">Chryseobacterium pennipullorum</name>
    <dbReference type="NCBI Taxonomy" id="2258963"/>
    <lineage>
        <taxon>Bacteria</taxon>
        <taxon>Pseudomonadati</taxon>
        <taxon>Bacteroidota</taxon>
        <taxon>Flavobacteriia</taxon>
        <taxon>Flavobacteriales</taxon>
        <taxon>Weeksellaceae</taxon>
        <taxon>Chryseobacterium group</taxon>
        <taxon>Chryseobacterium</taxon>
    </lineage>
</organism>
<keyword evidence="4" id="KW-1185">Reference proteome</keyword>
<dbReference type="EMBL" id="QNVV01000008">
    <property type="protein sequence ID" value="REC47415.1"/>
    <property type="molecule type" value="Genomic_DNA"/>
</dbReference>
<dbReference type="SMART" id="SM00530">
    <property type="entry name" value="HTH_XRE"/>
    <property type="match status" value="1"/>
</dbReference>
<keyword evidence="1" id="KW-0238">DNA-binding</keyword>
<dbReference type="Gene3D" id="1.10.260.40">
    <property type="entry name" value="lambda repressor-like DNA-binding domains"/>
    <property type="match status" value="1"/>
</dbReference>
<evidence type="ECO:0000313" key="3">
    <source>
        <dbReference type="EMBL" id="REC47415.1"/>
    </source>
</evidence>
<comment type="caution">
    <text evidence="3">The sequence shown here is derived from an EMBL/GenBank/DDBJ whole genome shotgun (WGS) entry which is preliminary data.</text>
</comment>
<dbReference type="CDD" id="cd00093">
    <property type="entry name" value="HTH_XRE"/>
    <property type="match status" value="1"/>
</dbReference>
<dbReference type="SUPFAM" id="SSF47413">
    <property type="entry name" value="lambda repressor-like DNA-binding domains"/>
    <property type="match status" value="1"/>
</dbReference>
<gene>
    <name evidence="3" type="ORF">DRF67_10225</name>
</gene>
<dbReference type="Proteomes" id="UP000256257">
    <property type="component" value="Unassembled WGS sequence"/>
</dbReference>
<dbReference type="OrthoDB" id="959032at2"/>
<sequence length="170" mass="19438">MYQLFLPTVKCFGYKLVINLITTGYNFRIHHIIYFHILAFENISMTSLGTKLARLRQKKGYSQKEVADLLHISQPAYHKWETDATKPGAESVTRLCEIYEIEISDLMEDIPTFNITNNDCTIQNIGNPNSNFYAESPDLIKGVLKNQEAITSLLNVQNQLIEALIDRLKA</sequence>
<feature type="domain" description="HTH cro/C1-type" evidence="2">
    <location>
        <begin position="52"/>
        <end position="106"/>
    </location>
</feature>
<dbReference type="InterPro" id="IPR010982">
    <property type="entry name" value="Lambda_DNA-bd_dom_sf"/>
</dbReference>